<name>A0AAF0DDD8_9EURO</name>
<sequence>MQGRWVGFLLDLRFTGIQELFVYSKQSQGPSTIHDSRMFAIANQKGGIGSQLGRHPSPKSGGRSVSLEIFPKASTEEIWKFRGKSAARSHSSLLFPLQDSPWGQMGSQSE</sequence>
<protein>
    <submittedName>
        <fullName evidence="1">Uncharacterized protein</fullName>
    </submittedName>
</protein>
<reference evidence="1" key="1">
    <citation type="submission" date="2023-03" db="EMBL/GenBank/DDBJ databases">
        <title>Emydomyces testavorans Genome Sequence.</title>
        <authorList>
            <person name="Hoyer L."/>
        </authorList>
    </citation>
    <scope>NUCLEOTIDE SEQUENCE</scope>
    <source>
        <strain evidence="1">16-2883</strain>
    </source>
</reference>
<keyword evidence="2" id="KW-1185">Reference proteome</keyword>
<proteinExistence type="predicted"/>
<organism evidence="1 2">
    <name type="scientific">Emydomyces testavorans</name>
    <dbReference type="NCBI Taxonomy" id="2070801"/>
    <lineage>
        <taxon>Eukaryota</taxon>
        <taxon>Fungi</taxon>
        <taxon>Dikarya</taxon>
        <taxon>Ascomycota</taxon>
        <taxon>Pezizomycotina</taxon>
        <taxon>Eurotiomycetes</taxon>
        <taxon>Eurotiomycetidae</taxon>
        <taxon>Onygenales</taxon>
        <taxon>Nannizziopsiaceae</taxon>
        <taxon>Emydomyces</taxon>
    </lineage>
</organism>
<dbReference type="Proteomes" id="UP001219355">
    <property type="component" value="Chromosome 1"/>
</dbReference>
<dbReference type="EMBL" id="CP120627">
    <property type="protein sequence ID" value="WEW56521.1"/>
    <property type="molecule type" value="Genomic_DNA"/>
</dbReference>
<dbReference type="AlphaFoldDB" id="A0AAF0DDD8"/>
<accession>A0AAF0DDD8</accession>
<evidence type="ECO:0000313" key="1">
    <source>
        <dbReference type="EMBL" id="WEW56521.1"/>
    </source>
</evidence>
<gene>
    <name evidence="1" type="ORF">PRK78_001967</name>
</gene>
<evidence type="ECO:0000313" key="2">
    <source>
        <dbReference type="Proteomes" id="UP001219355"/>
    </source>
</evidence>